<gene>
    <name evidence="2" type="ORF">F8C82_07750</name>
</gene>
<evidence type="ECO:0000313" key="3">
    <source>
        <dbReference type="Proteomes" id="UP000484164"/>
    </source>
</evidence>
<feature type="coiled-coil region" evidence="1">
    <location>
        <begin position="51"/>
        <end position="102"/>
    </location>
</feature>
<proteinExistence type="predicted"/>
<keyword evidence="1" id="KW-0175">Coiled coil</keyword>
<reference evidence="2 3" key="1">
    <citation type="submission" date="2019-10" db="EMBL/GenBank/DDBJ databases">
        <title>Genome sequence of Phaeocystidibacter marisrubri JCM30614 (type strain).</title>
        <authorList>
            <person name="Bowman J.P."/>
        </authorList>
    </citation>
    <scope>NUCLEOTIDE SEQUENCE [LARGE SCALE GENOMIC DNA]</scope>
    <source>
        <strain evidence="2 3">JCM 30614</strain>
    </source>
</reference>
<evidence type="ECO:0000256" key="1">
    <source>
        <dbReference type="SAM" id="Coils"/>
    </source>
</evidence>
<sequence length="203" mass="23281">MARKKPEEEGYQKAYAQIQAIEERFIDMRRRLSEESNGLGSIQSPDTLGELFGKKAEVRILEHQISQLKKENERLEKYRDERDSLQDKVRELERDKRDLEYESNKRSTIQEIGELLKNKEIREMGLGLLAGNGSPKGLSGFQSEAKNRLQGWLQECSEDEAQGILNVLILAGDQYSDSASFNEEIGGVIQKHIAQYQENQPTH</sequence>
<comment type="caution">
    <text evidence="2">The sequence shown here is derived from an EMBL/GenBank/DDBJ whole genome shotgun (WGS) entry which is preliminary data.</text>
</comment>
<name>A0A6L3ZDE9_9FLAO</name>
<keyword evidence="3" id="KW-1185">Reference proteome</keyword>
<dbReference type="EMBL" id="WBVQ01000002">
    <property type="protein sequence ID" value="KAB2815588.1"/>
    <property type="molecule type" value="Genomic_DNA"/>
</dbReference>
<dbReference type="Proteomes" id="UP000484164">
    <property type="component" value="Unassembled WGS sequence"/>
</dbReference>
<accession>A0A6L3ZDE9</accession>
<protein>
    <submittedName>
        <fullName evidence="2">Uncharacterized protein</fullName>
    </submittedName>
</protein>
<dbReference type="AlphaFoldDB" id="A0A6L3ZDE9"/>
<organism evidence="2 3">
    <name type="scientific">Phaeocystidibacter marisrubri</name>
    <dbReference type="NCBI Taxonomy" id="1577780"/>
    <lineage>
        <taxon>Bacteria</taxon>
        <taxon>Pseudomonadati</taxon>
        <taxon>Bacteroidota</taxon>
        <taxon>Flavobacteriia</taxon>
        <taxon>Flavobacteriales</taxon>
        <taxon>Phaeocystidibacteraceae</taxon>
        <taxon>Phaeocystidibacter</taxon>
    </lineage>
</organism>
<dbReference type="RefSeq" id="WP_151693018.1">
    <property type="nucleotide sequence ID" value="NZ_BMGX01000001.1"/>
</dbReference>
<evidence type="ECO:0000313" key="2">
    <source>
        <dbReference type="EMBL" id="KAB2815588.1"/>
    </source>
</evidence>